<organism evidence="3 4">
    <name type="scientific">Xylanibacillus composti</name>
    <dbReference type="NCBI Taxonomy" id="1572762"/>
    <lineage>
        <taxon>Bacteria</taxon>
        <taxon>Bacillati</taxon>
        <taxon>Bacillota</taxon>
        <taxon>Bacilli</taxon>
        <taxon>Bacillales</taxon>
        <taxon>Paenibacillaceae</taxon>
        <taxon>Xylanibacillus</taxon>
    </lineage>
</organism>
<evidence type="ECO:0000313" key="3">
    <source>
        <dbReference type="EMBL" id="GIQ69633.1"/>
    </source>
</evidence>
<accession>A0A8J4H6Y1</accession>
<dbReference type="AlphaFoldDB" id="A0A8J4H6Y1"/>
<feature type="region of interest" description="Disordered" evidence="1">
    <location>
        <begin position="1"/>
        <end position="25"/>
    </location>
</feature>
<name>A0A8J4H6Y1_9BACL</name>
<evidence type="ECO:0000256" key="1">
    <source>
        <dbReference type="SAM" id="MobiDB-lite"/>
    </source>
</evidence>
<keyword evidence="2" id="KW-0812">Transmembrane</keyword>
<proteinExistence type="predicted"/>
<protein>
    <submittedName>
        <fullName evidence="3">Uncharacterized protein</fullName>
    </submittedName>
</protein>
<sequence>MQRGHYNPYKDMSLHANQPVSKPQPLDDRCGFNDVIETYDIVNGHQFPKRLDHLPRAIRGVFRWTIILWVSSFIVFQVWSVVSMLK</sequence>
<feature type="transmembrane region" description="Helical" evidence="2">
    <location>
        <begin position="61"/>
        <end position="82"/>
    </location>
</feature>
<keyword evidence="4" id="KW-1185">Reference proteome</keyword>
<dbReference type="Proteomes" id="UP000677918">
    <property type="component" value="Unassembled WGS sequence"/>
</dbReference>
<evidence type="ECO:0000313" key="4">
    <source>
        <dbReference type="Proteomes" id="UP000677918"/>
    </source>
</evidence>
<comment type="caution">
    <text evidence="3">The sequence shown here is derived from an EMBL/GenBank/DDBJ whole genome shotgun (WGS) entry which is preliminary data.</text>
</comment>
<evidence type="ECO:0000256" key="2">
    <source>
        <dbReference type="SAM" id="Phobius"/>
    </source>
</evidence>
<reference evidence="3" key="1">
    <citation type="submission" date="2021-04" db="EMBL/GenBank/DDBJ databases">
        <title>Draft genome sequence of Xylanibacillus composti strain K13.</title>
        <authorList>
            <person name="Uke A."/>
            <person name="Chhe C."/>
            <person name="Baramee S."/>
            <person name="Kosugi A."/>
        </authorList>
    </citation>
    <scope>NUCLEOTIDE SEQUENCE</scope>
    <source>
        <strain evidence="3">K13</strain>
    </source>
</reference>
<keyword evidence="2" id="KW-1133">Transmembrane helix</keyword>
<dbReference type="RefSeq" id="WP_213412426.1">
    <property type="nucleotide sequence ID" value="NZ_BOVK01000031.1"/>
</dbReference>
<gene>
    <name evidence="3" type="ORF">XYCOK13_24570</name>
</gene>
<keyword evidence="2" id="KW-0472">Membrane</keyword>
<dbReference type="EMBL" id="BOVK01000031">
    <property type="protein sequence ID" value="GIQ69633.1"/>
    <property type="molecule type" value="Genomic_DNA"/>
</dbReference>